<keyword evidence="5 8" id="KW-0812">Transmembrane</keyword>
<feature type="transmembrane region" description="Helical" evidence="9">
    <location>
        <begin position="262"/>
        <end position="283"/>
    </location>
</feature>
<dbReference type="CDD" id="cd06550">
    <property type="entry name" value="TM_ABC_iron-siderophores_like"/>
    <property type="match status" value="1"/>
</dbReference>
<dbReference type="eggNOG" id="COG1108">
    <property type="taxonomic scope" value="Bacteria"/>
</dbReference>
<feature type="transmembrane region" description="Helical" evidence="9">
    <location>
        <begin position="229"/>
        <end position="250"/>
    </location>
</feature>
<feature type="transmembrane region" description="Helical" evidence="9">
    <location>
        <begin position="44"/>
        <end position="63"/>
    </location>
</feature>
<proteinExistence type="inferred from homology"/>
<evidence type="ECO:0000313" key="10">
    <source>
        <dbReference type="EMBL" id="EFE28974.1"/>
    </source>
</evidence>
<feature type="transmembrane region" description="Helical" evidence="9">
    <location>
        <begin position="17"/>
        <end position="38"/>
    </location>
</feature>
<dbReference type="PANTHER" id="PTHR30477">
    <property type="entry name" value="ABC-TRANSPORTER METAL-BINDING PROTEIN"/>
    <property type="match status" value="1"/>
</dbReference>
<comment type="similarity">
    <text evidence="2 8">Belongs to the ABC-3 integral membrane protein family.</text>
</comment>
<gene>
    <name evidence="10" type="ordered locus">HMPREF0389_00896</name>
</gene>
<keyword evidence="3 8" id="KW-0813">Transport</keyword>
<feature type="transmembrane region" description="Helical" evidence="9">
    <location>
        <begin position="70"/>
        <end position="87"/>
    </location>
</feature>
<dbReference type="GO" id="GO:0055085">
    <property type="term" value="P:transmembrane transport"/>
    <property type="evidence" value="ECO:0007669"/>
    <property type="project" value="InterPro"/>
</dbReference>
<keyword evidence="7 9" id="KW-0472">Membrane</keyword>
<evidence type="ECO:0000256" key="2">
    <source>
        <dbReference type="ARBA" id="ARBA00008034"/>
    </source>
</evidence>
<dbReference type="AlphaFoldDB" id="D6GQC1"/>
<dbReference type="GO" id="GO:0010043">
    <property type="term" value="P:response to zinc ion"/>
    <property type="evidence" value="ECO:0007669"/>
    <property type="project" value="TreeGrafter"/>
</dbReference>
<evidence type="ECO:0000256" key="8">
    <source>
        <dbReference type="RuleBase" id="RU003943"/>
    </source>
</evidence>
<dbReference type="InterPro" id="IPR001626">
    <property type="entry name" value="ABC_TroCD"/>
</dbReference>
<feature type="transmembrane region" description="Helical" evidence="9">
    <location>
        <begin position="146"/>
        <end position="164"/>
    </location>
</feature>
<dbReference type="PANTHER" id="PTHR30477:SF3">
    <property type="entry name" value="METAL TRANSPORT SYSTEM MEMBRANE PROTEIN CT_069-RELATED"/>
    <property type="match status" value="1"/>
</dbReference>
<dbReference type="STRING" id="546269.HMPREF0389_00896"/>
<dbReference type="RefSeq" id="WP_014262889.1">
    <property type="nucleotide sequence ID" value="NC_016630.1"/>
</dbReference>
<reference evidence="11" key="1">
    <citation type="submission" date="2010-12" db="EMBL/GenBank/DDBJ databases">
        <title>The genome sequence of Filifactor alocis strain ATCC 35896.</title>
        <authorList>
            <consortium name="The Broad Institute Genome Sequencing Platform"/>
            <person name="Ward D."/>
            <person name="Earl A."/>
            <person name="Feldgarden M."/>
            <person name="Young S.K."/>
            <person name="Gargeya S."/>
            <person name="Zeng Q."/>
            <person name="Alvarado L."/>
            <person name="Berlin A."/>
            <person name="Bochicchio J."/>
            <person name="Chapman S.B."/>
            <person name="Chen Z."/>
            <person name="Freedman E."/>
            <person name="Gellesch M."/>
            <person name="Goldberg J."/>
            <person name="Griggs A."/>
            <person name="Gujja S."/>
            <person name="Heilman E."/>
            <person name="Heiman D."/>
            <person name="Howarth C."/>
            <person name="Mehta T."/>
            <person name="Neiman D."/>
            <person name="Pearson M."/>
            <person name="Roberts A."/>
            <person name="Saif S."/>
            <person name="Shea T."/>
            <person name="Shenoy N."/>
            <person name="Sisk P."/>
            <person name="Stolte C."/>
            <person name="Sykes S."/>
            <person name="White J."/>
            <person name="Yandava C."/>
            <person name="Izard J."/>
            <person name="Blanton J.M."/>
            <person name="Baranova O.V."/>
            <person name="Tanner A.C."/>
            <person name="Dewhirst F.E."/>
            <person name="Haas B."/>
            <person name="Nusbaum C."/>
            <person name="Birren B."/>
        </authorList>
    </citation>
    <scope>NUCLEOTIDE SEQUENCE [LARGE SCALE GENOMIC DNA]</scope>
    <source>
        <strain evidence="11">ATCC 35896 / D40 B5</strain>
    </source>
</reference>
<dbReference type="PATRIC" id="fig|546269.5.peg.1394"/>
<dbReference type="EMBL" id="CP002390">
    <property type="protein sequence ID" value="EFE28974.1"/>
    <property type="molecule type" value="Genomic_DNA"/>
</dbReference>
<feature type="transmembrane region" description="Helical" evidence="9">
    <location>
        <begin position="184"/>
        <end position="217"/>
    </location>
</feature>
<name>D6GQC1_FILAD</name>
<evidence type="ECO:0000256" key="1">
    <source>
        <dbReference type="ARBA" id="ARBA00004651"/>
    </source>
</evidence>
<keyword evidence="11" id="KW-1185">Reference proteome</keyword>
<evidence type="ECO:0000256" key="3">
    <source>
        <dbReference type="ARBA" id="ARBA00022448"/>
    </source>
</evidence>
<keyword evidence="4" id="KW-1003">Cell membrane</keyword>
<dbReference type="GO" id="GO:0043190">
    <property type="term" value="C:ATP-binding cassette (ABC) transporter complex"/>
    <property type="evidence" value="ECO:0007669"/>
    <property type="project" value="InterPro"/>
</dbReference>
<dbReference type="Proteomes" id="UP000007468">
    <property type="component" value="Chromosome"/>
</dbReference>
<dbReference type="FunFam" id="1.10.3470.10:FF:000003">
    <property type="entry name" value="Iron ABC transporter permease SitD"/>
    <property type="match status" value="1"/>
</dbReference>
<dbReference type="InterPro" id="IPR037294">
    <property type="entry name" value="ABC_BtuC-like"/>
</dbReference>
<keyword evidence="6 9" id="KW-1133">Transmembrane helix</keyword>
<dbReference type="Gene3D" id="1.10.3470.10">
    <property type="entry name" value="ABC transporter involved in vitamin B12 uptake, BtuC"/>
    <property type="match status" value="1"/>
</dbReference>
<evidence type="ECO:0000256" key="6">
    <source>
        <dbReference type="ARBA" id="ARBA00022989"/>
    </source>
</evidence>
<accession>D6GQC1</accession>
<comment type="subcellular location">
    <subcellularLocation>
        <location evidence="1 8">Cell membrane</location>
        <topology evidence="1 8">Multi-pass membrane protein</topology>
    </subcellularLocation>
</comment>
<evidence type="ECO:0000256" key="4">
    <source>
        <dbReference type="ARBA" id="ARBA00022475"/>
    </source>
</evidence>
<dbReference type="Pfam" id="PF00950">
    <property type="entry name" value="ABC-3"/>
    <property type="match status" value="1"/>
</dbReference>
<evidence type="ECO:0000256" key="9">
    <source>
        <dbReference type="SAM" id="Phobius"/>
    </source>
</evidence>
<sequence length="313" mass="33868">MIQTLIEMIQNDFTFRVVSFGSLVLGMISGALGCFAVLRKQSLIGDAISHCTLPGIAIAFLITNSKNIEVLLFGALLSGLLSMYLITTIASHSKLKFDASLALVLSVLFGIGIVFLTYIQKNSGSHQAGLEKFIFGQASSLLKRDVRIMIITGIVLFSMMIVFWKEFKLVTFDPVFAQTIGIPSTFFGGFLSLLMVLGIVIGLQTVGVILMSALLISPASAARQWTDKLSVMVVLSSLFGGMSGVLGTMVSSYIPGIPTGPTIVAFMSIIVLGSLLFAPRGIIRKWMIQRKNHAVLYQQLKANSYEKIGGERI</sequence>
<evidence type="ECO:0000313" key="11">
    <source>
        <dbReference type="Proteomes" id="UP000007468"/>
    </source>
</evidence>
<evidence type="ECO:0000256" key="5">
    <source>
        <dbReference type="ARBA" id="ARBA00022692"/>
    </source>
</evidence>
<feature type="transmembrane region" description="Helical" evidence="9">
    <location>
        <begin position="99"/>
        <end position="119"/>
    </location>
</feature>
<protein>
    <submittedName>
        <fullName evidence="10">ABC 3 transport family protein</fullName>
    </submittedName>
</protein>
<evidence type="ECO:0000256" key="7">
    <source>
        <dbReference type="ARBA" id="ARBA00023136"/>
    </source>
</evidence>
<dbReference type="SUPFAM" id="SSF81345">
    <property type="entry name" value="ABC transporter involved in vitamin B12 uptake, BtuC"/>
    <property type="match status" value="1"/>
</dbReference>
<dbReference type="KEGG" id="faa:HMPREF0389_00896"/>
<dbReference type="GO" id="GO:0071281">
    <property type="term" value="P:cellular response to iron ion"/>
    <property type="evidence" value="ECO:0007669"/>
    <property type="project" value="UniProtKB-ARBA"/>
</dbReference>
<organism evidence="10 11">
    <name type="scientific">Filifactor alocis (strain ATCC 35896 / CCUG 47790 / D40 B5)</name>
    <name type="common">Fusobacterium alocis</name>
    <dbReference type="NCBI Taxonomy" id="546269"/>
    <lineage>
        <taxon>Bacteria</taxon>
        <taxon>Bacillati</taxon>
        <taxon>Bacillota</taxon>
        <taxon>Clostridia</taxon>
        <taxon>Peptostreptococcales</taxon>
        <taxon>Filifactoraceae</taxon>
        <taxon>Filifactor</taxon>
    </lineage>
</organism>